<evidence type="ECO:0000313" key="3">
    <source>
        <dbReference type="Proteomes" id="UP000235672"/>
    </source>
</evidence>
<dbReference type="Proteomes" id="UP000235672">
    <property type="component" value="Unassembled WGS sequence"/>
</dbReference>
<organism evidence="2 3">
    <name type="scientific">Hyaloscypha hepaticicola</name>
    <dbReference type="NCBI Taxonomy" id="2082293"/>
    <lineage>
        <taxon>Eukaryota</taxon>
        <taxon>Fungi</taxon>
        <taxon>Dikarya</taxon>
        <taxon>Ascomycota</taxon>
        <taxon>Pezizomycotina</taxon>
        <taxon>Leotiomycetes</taxon>
        <taxon>Helotiales</taxon>
        <taxon>Hyaloscyphaceae</taxon>
        <taxon>Hyaloscypha</taxon>
    </lineage>
</organism>
<name>A0A2J6PHU7_9HELO</name>
<protein>
    <submittedName>
        <fullName evidence="2">Uncharacterized protein</fullName>
    </submittedName>
</protein>
<evidence type="ECO:0000256" key="1">
    <source>
        <dbReference type="SAM" id="MobiDB-lite"/>
    </source>
</evidence>
<keyword evidence="3" id="KW-1185">Reference proteome</keyword>
<sequence>MASSTTTCQTGCLAIYVATETVTLDSSAYWNPSRTETSSAQSIYPTSLPATNADSKLRRVRRAEAEATATPPPLSAALSSGSSVEAESYPCTVSHFYEPSFTEGGSTRTMFPHTVVKTVTLDCVGCKVVEYHGGSGPVVFWGSVTVTDDAVQTSTTFVCRTTKSA</sequence>
<proteinExistence type="predicted"/>
<gene>
    <name evidence="2" type="ORF">NA56DRAFT_651578</name>
</gene>
<feature type="region of interest" description="Disordered" evidence="1">
    <location>
        <begin position="61"/>
        <end position="81"/>
    </location>
</feature>
<evidence type="ECO:0000313" key="2">
    <source>
        <dbReference type="EMBL" id="PMD13621.1"/>
    </source>
</evidence>
<accession>A0A2J6PHU7</accession>
<reference evidence="2 3" key="1">
    <citation type="submission" date="2016-05" db="EMBL/GenBank/DDBJ databases">
        <title>A degradative enzymes factory behind the ericoid mycorrhizal symbiosis.</title>
        <authorList>
            <consortium name="DOE Joint Genome Institute"/>
            <person name="Martino E."/>
            <person name="Morin E."/>
            <person name="Grelet G."/>
            <person name="Kuo A."/>
            <person name="Kohler A."/>
            <person name="Daghino S."/>
            <person name="Barry K."/>
            <person name="Choi C."/>
            <person name="Cichocki N."/>
            <person name="Clum A."/>
            <person name="Copeland A."/>
            <person name="Hainaut M."/>
            <person name="Haridas S."/>
            <person name="Labutti K."/>
            <person name="Lindquist E."/>
            <person name="Lipzen A."/>
            <person name="Khouja H.-R."/>
            <person name="Murat C."/>
            <person name="Ohm R."/>
            <person name="Olson A."/>
            <person name="Spatafora J."/>
            <person name="Veneault-Fourrey C."/>
            <person name="Henrissat B."/>
            <person name="Grigoriev I."/>
            <person name="Martin F."/>
            <person name="Perotto S."/>
        </authorList>
    </citation>
    <scope>NUCLEOTIDE SEQUENCE [LARGE SCALE GENOMIC DNA]</scope>
    <source>
        <strain evidence="2 3">UAMH 7357</strain>
    </source>
</reference>
<dbReference type="AlphaFoldDB" id="A0A2J6PHU7"/>
<dbReference type="EMBL" id="KZ613529">
    <property type="protein sequence ID" value="PMD13621.1"/>
    <property type="molecule type" value="Genomic_DNA"/>
</dbReference>